<dbReference type="Gene3D" id="3.30.70.1560">
    <property type="entry name" value="Alpha-L RNA-binding motif"/>
    <property type="match status" value="1"/>
</dbReference>
<evidence type="ECO:0000256" key="7">
    <source>
        <dbReference type="RuleBase" id="RU003887"/>
    </source>
</evidence>
<dbReference type="InterPro" id="IPR020094">
    <property type="entry name" value="TruA/RsuA/RluB/E/F_N"/>
</dbReference>
<evidence type="ECO:0000256" key="4">
    <source>
        <dbReference type="ARBA" id="ARBA00036749"/>
    </source>
</evidence>
<sequence length="245" mass="28367">MAYHVRPHKLPVAIAMRLDRFLSNLPRFNRKYVRLALVSGRVTVDGQITRDPHHDVREFSCVAFDDEILQTGKAPRYFMLHKPQGCVSATVDPQHPTVLDLLEEPDKHDLHIAGRLDFNTTGLMLITNDGHWSRRLTQPQTKLPKVYYVETEQLIDERYITRFAEGFYFPFENIITQPAQLSILGPRCARLSIVEGRYHQVKRMFGHFDNKVLILHRERIGDLSLSPELEPGSYRALHAAEIQLF</sequence>
<dbReference type="InterPro" id="IPR018496">
    <property type="entry name" value="PsdUridine_synth_RsuA/RluB_CS"/>
</dbReference>
<dbReference type="InterPro" id="IPR000748">
    <property type="entry name" value="PsdUridine_synth_RsuA/RluB/E/F"/>
</dbReference>
<dbReference type="Pfam" id="PF00849">
    <property type="entry name" value="PseudoU_synth_2"/>
    <property type="match status" value="1"/>
</dbReference>
<evidence type="ECO:0000259" key="9">
    <source>
        <dbReference type="Pfam" id="PF01479"/>
    </source>
</evidence>
<evidence type="ECO:0000256" key="5">
    <source>
        <dbReference type="ARBA" id="ARBA00037590"/>
    </source>
</evidence>
<dbReference type="PANTHER" id="PTHR47683:SF4">
    <property type="entry name" value="PSEUDOURIDINE SYNTHASE"/>
    <property type="match status" value="1"/>
</dbReference>
<feature type="domain" description="RNA-binding S4" evidence="9">
    <location>
        <begin position="16"/>
        <end position="58"/>
    </location>
</feature>
<proteinExistence type="inferred from homology"/>
<comment type="similarity">
    <text evidence="1 7">Belongs to the pseudouridine synthase RsuA family.</text>
</comment>
<dbReference type="GO" id="GO:0160136">
    <property type="term" value="F:16S rRNA pseudouridine(516) synthase activity"/>
    <property type="evidence" value="ECO:0007669"/>
    <property type="project" value="UniProtKB-EC"/>
</dbReference>
<dbReference type="SUPFAM" id="SSF55174">
    <property type="entry name" value="Alpha-L RNA-binding motif"/>
    <property type="match status" value="1"/>
</dbReference>
<dbReference type="Pfam" id="PF01479">
    <property type="entry name" value="S4"/>
    <property type="match status" value="1"/>
</dbReference>
<dbReference type="Proteomes" id="UP000050562">
    <property type="component" value="Unassembled WGS sequence"/>
</dbReference>
<comment type="caution">
    <text evidence="10">The sequence shown here is derived from an EMBL/GenBank/DDBJ whole genome shotgun (WGS) entry which is preliminary data.</text>
</comment>
<dbReference type="Gene3D" id="3.10.290.10">
    <property type="entry name" value="RNA-binding S4 domain"/>
    <property type="match status" value="1"/>
</dbReference>
<dbReference type="InterPro" id="IPR042092">
    <property type="entry name" value="PsdUridine_s_RsuA/RluB/E/F_cat"/>
</dbReference>
<dbReference type="AlphaFoldDB" id="A0A0Q0AFL0"/>
<protein>
    <recommendedName>
        <fullName evidence="7">Pseudouridine synthase</fullName>
        <ecNumber evidence="7">5.4.99.-</ecNumber>
    </recommendedName>
</protein>
<dbReference type="EC" id="5.4.99.-" evidence="7"/>
<evidence type="ECO:0000256" key="2">
    <source>
        <dbReference type="ARBA" id="ARBA00022884"/>
    </source>
</evidence>
<dbReference type="CDD" id="cd02553">
    <property type="entry name" value="PseudoU_synth_RsuA"/>
    <property type="match status" value="1"/>
</dbReference>
<dbReference type="CDD" id="cd00165">
    <property type="entry name" value="S4"/>
    <property type="match status" value="1"/>
</dbReference>
<evidence type="ECO:0000259" key="8">
    <source>
        <dbReference type="Pfam" id="PF00849"/>
    </source>
</evidence>
<dbReference type="InterPro" id="IPR020103">
    <property type="entry name" value="PsdUridine_synth_cat_dom_sf"/>
</dbReference>
<dbReference type="InterPro" id="IPR006145">
    <property type="entry name" value="PsdUridine_synth_RsuA/RluA"/>
</dbReference>
<keyword evidence="2 6" id="KW-0694">RNA-binding</keyword>
<dbReference type="PROSITE" id="PS50889">
    <property type="entry name" value="S4"/>
    <property type="match status" value="1"/>
</dbReference>
<comment type="catalytic activity">
    <reaction evidence="4">
        <text>uridine(516) in 16S rRNA = pseudouridine(516) in 16S rRNA</text>
        <dbReference type="Rhea" id="RHEA:38867"/>
        <dbReference type="Rhea" id="RHEA-COMP:10089"/>
        <dbReference type="Rhea" id="RHEA-COMP:10090"/>
        <dbReference type="ChEBI" id="CHEBI:65314"/>
        <dbReference type="ChEBI" id="CHEBI:65315"/>
        <dbReference type="EC" id="5.4.99.19"/>
    </reaction>
</comment>
<dbReference type="PATRIC" id="fig|251707.3.peg.1432"/>
<dbReference type="InterPro" id="IPR050343">
    <property type="entry name" value="RsuA_PseudoU_synthase"/>
</dbReference>
<dbReference type="GO" id="GO:0000455">
    <property type="term" value="P:enzyme-directed rRNA pseudouridine synthesis"/>
    <property type="evidence" value="ECO:0007669"/>
    <property type="project" value="UniProtKB-ARBA"/>
</dbReference>
<dbReference type="PANTHER" id="PTHR47683">
    <property type="entry name" value="PSEUDOURIDINE SYNTHASE FAMILY PROTEIN-RELATED"/>
    <property type="match status" value="1"/>
</dbReference>
<comment type="function">
    <text evidence="5">Responsible for synthesis of pseudouridine from uracil-516 in 16S ribosomal RNA.</text>
</comment>
<dbReference type="PROSITE" id="PS01149">
    <property type="entry name" value="PSI_RSU"/>
    <property type="match status" value="1"/>
</dbReference>
<evidence type="ECO:0000256" key="1">
    <source>
        <dbReference type="ARBA" id="ARBA00008348"/>
    </source>
</evidence>
<dbReference type="GO" id="GO:0003723">
    <property type="term" value="F:RNA binding"/>
    <property type="evidence" value="ECO:0007669"/>
    <property type="project" value="UniProtKB-KW"/>
</dbReference>
<dbReference type="Gene3D" id="3.30.70.580">
    <property type="entry name" value="Pseudouridine synthase I, catalytic domain, N-terminal subdomain"/>
    <property type="match status" value="1"/>
</dbReference>
<gene>
    <name evidence="10" type="ORF">ALO52_04478</name>
</gene>
<feature type="domain" description="Pseudouridine synthase RsuA/RluA-like" evidence="8">
    <location>
        <begin position="77"/>
        <end position="205"/>
    </location>
</feature>
<organism evidence="10 11">
    <name type="scientific">Pseudomonas syringae pv. primulae</name>
    <dbReference type="NCBI Taxonomy" id="251707"/>
    <lineage>
        <taxon>Bacteria</taxon>
        <taxon>Pseudomonadati</taxon>
        <taxon>Pseudomonadota</taxon>
        <taxon>Gammaproteobacteria</taxon>
        <taxon>Pseudomonadales</taxon>
        <taxon>Pseudomonadaceae</taxon>
        <taxon>Pseudomonas</taxon>
    </lineage>
</organism>
<dbReference type="NCBIfam" id="TIGR00093">
    <property type="entry name" value="pseudouridine synthase"/>
    <property type="match status" value="1"/>
</dbReference>
<evidence type="ECO:0000256" key="6">
    <source>
        <dbReference type="PROSITE-ProRule" id="PRU00182"/>
    </source>
</evidence>
<reference evidence="10 11" key="1">
    <citation type="submission" date="2015-09" db="EMBL/GenBank/DDBJ databases">
        <title>Genome announcement of multiple Pseudomonas syringae strains.</title>
        <authorList>
            <person name="Thakur S."/>
            <person name="Wang P.W."/>
            <person name="Gong Y."/>
            <person name="Weir B.S."/>
            <person name="Guttman D.S."/>
        </authorList>
    </citation>
    <scope>NUCLEOTIDE SEQUENCE [LARGE SCALE GENOMIC DNA]</scope>
    <source>
        <strain evidence="10 11">ICMP3956</strain>
    </source>
</reference>
<evidence type="ECO:0000313" key="11">
    <source>
        <dbReference type="Proteomes" id="UP000050562"/>
    </source>
</evidence>
<evidence type="ECO:0000313" key="10">
    <source>
        <dbReference type="EMBL" id="KPY31869.1"/>
    </source>
</evidence>
<evidence type="ECO:0000256" key="3">
    <source>
        <dbReference type="ARBA" id="ARBA00023235"/>
    </source>
</evidence>
<dbReference type="InterPro" id="IPR002942">
    <property type="entry name" value="S4_RNA-bd"/>
</dbReference>
<dbReference type="InterPro" id="IPR036986">
    <property type="entry name" value="S4_RNA-bd_sf"/>
</dbReference>
<dbReference type="EMBL" id="LJRC01000246">
    <property type="protein sequence ID" value="KPY31869.1"/>
    <property type="molecule type" value="Genomic_DNA"/>
</dbReference>
<keyword evidence="3 7" id="KW-0413">Isomerase</keyword>
<dbReference type="SUPFAM" id="SSF55120">
    <property type="entry name" value="Pseudouridine synthase"/>
    <property type="match status" value="1"/>
</dbReference>
<name>A0A0Q0AFL0_9PSED</name>
<accession>A0A0Q0AFL0</accession>